<name>A0A6V7XUA9_MELEN</name>
<sequence>MNLAKFAIFLFFIYILFDLSECMNVNRQDNLSSQGEPSELKTNRLKRINETIADFKRDEEFYKEKIRKTTEEYEDACQNLNEIRCHIEGLEKIAQDITGHEGKNQDLQMHAVQIVEYTNSNVETTGKKRNNEKGSLLAIKSMSHPICSKSLKELLVD</sequence>
<dbReference type="Proteomes" id="UP000580250">
    <property type="component" value="Unassembled WGS sequence"/>
</dbReference>
<evidence type="ECO:0000313" key="4">
    <source>
        <dbReference type="Proteomes" id="UP000580250"/>
    </source>
</evidence>
<dbReference type="AlphaFoldDB" id="A0A6V7XUA9"/>
<evidence type="ECO:0000256" key="1">
    <source>
        <dbReference type="SAM" id="Coils"/>
    </source>
</evidence>
<feature type="signal peptide" evidence="2">
    <location>
        <begin position="1"/>
        <end position="22"/>
    </location>
</feature>
<feature type="chain" id="PRO_5027616934" evidence="2">
    <location>
        <begin position="23"/>
        <end position="157"/>
    </location>
</feature>
<evidence type="ECO:0000313" key="3">
    <source>
        <dbReference type="EMBL" id="CAD2202864.1"/>
    </source>
</evidence>
<comment type="caution">
    <text evidence="3">The sequence shown here is derived from an EMBL/GenBank/DDBJ whole genome shotgun (WGS) entry which is preliminary data.</text>
</comment>
<dbReference type="EMBL" id="CAJEWN010002270">
    <property type="protein sequence ID" value="CAD2202864.1"/>
    <property type="molecule type" value="Genomic_DNA"/>
</dbReference>
<keyword evidence="1" id="KW-0175">Coiled coil</keyword>
<proteinExistence type="predicted"/>
<organism evidence="3 4">
    <name type="scientific">Meloidogyne enterolobii</name>
    <name type="common">Root-knot nematode worm</name>
    <name type="synonym">Meloidogyne mayaguensis</name>
    <dbReference type="NCBI Taxonomy" id="390850"/>
    <lineage>
        <taxon>Eukaryota</taxon>
        <taxon>Metazoa</taxon>
        <taxon>Ecdysozoa</taxon>
        <taxon>Nematoda</taxon>
        <taxon>Chromadorea</taxon>
        <taxon>Rhabditida</taxon>
        <taxon>Tylenchina</taxon>
        <taxon>Tylenchomorpha</taxon>
        <taxon>Tylenchoidea</taxon>
        <taxon>Meloidogynidae</taxon>
        <taxon>Meloidogyninae</taxon>
        <taxon>Meloidogyne</taxon>
    </lineage>
</organism>
<keyword evidence="2" id="KW-0732">Signal</keyword>
<protein>
    <submittedName>
        <fullName evidence="3">Uncharacterized protein</fullName>
    </submittedName>
</protein>
<reference evidence="3 4" key="1">
    <citation type="submission" date="2020-08" db="EMBL/GenBank/DDBJ databases">
        <authorList>
            <person name="Koutsovoulos G."/>
            <person name="Danchin GJ E."/>
        </authorList>
    </citation>
    <scope>NUCLEOTIDE SEQUENCE [LARGE SCALE GENOMIC DNA]</scope>
</reference>
<accession>A0A6V7XUA9</accession>
<gene>
    <name evidence="3" type="ORF">MENT_LOCUS56518</name>
</gene>
<evidence type="ECO:0000256" key="2">
    <source>
        <dbReference type="SAM" id="SignalP"/>
    </source>
</evidence>
<feature type="coiled-coil region" evidence="1">
    <location>
        <begin position="45"/>
        <end position="83"/>
    </location>
</feature>